<keyword evidence="1" id="KW-0472">Membrane</keyword>
<organism evidence="2 3">
    <name type="scientific">Acidipropionibacterium jensenii</name>
    <dbReference type="NCBI Taxonomy" id="1749"/>
    <lineage>
        <taxon>Bacteria</taxon>
        <taxon>Bacillati</taxon>
        <taxon>Actinomycetota</taxon>
        <taxon>Actinomycetes</taxon>
        <taxon>Propionibacteriales</taxon>
        <taxon>Propionibacteriaceae</taxon>
        <taxon>Acidipropionibacterium</taxon>
    </lineage>
</organism>
<keyword evidence="1" id="KW-1133">Transmembrane helix</keyword>
<proteinExistence type="predicted"/>
<reference evidence="3" key="1">
    <citation type="submission" date="2017-12" db="EMBL/GenBank/DDBJ databases">
        <title>Whole genome sequencing of Acidipropionibacterium jensenii strains JS279 and JS280.</title>
        <authorList>
            <person name="Deptula P."/>
            <person name="Laine P."/>
            <person name="Smolander O.-P."/>
            <person name="Paulin L."/>
            <person name="Auvinen P."/>
            <person name="Varmanen P."/>
        </authorList>
    </citation>
    <scope>NUCLEOTIDE SEQUENCE [LARGE SCALE GENOMIC DNA]</scope>
    <source>
        <strain evidence="3">JS280</strain>
    </source>
</reference>
<dbReference type="KEGG" id="aji:C0Z10_13050"/>
<evidence type="ECO:0000313" key="3">
    <source>
        <dbReference type="Proteomes" id="UP000285875"/>
    </source>
</evidence>
<accession>A0A3T0S2A7</accession>
<dbReference type="EMBL" id="CP025570">
    <property type="protein sequence ID" value="AZZ40510.1"/>
    <property type="molecule type" value="Genomic_DNA"/>
</dbReference>
<keyword evidence="1" id="KW-0812">Transmembrane</keyword>
<dbReference type="Proteomes" id="UP000285875">
    <property type="component" value="Chromosome"/>
</dbReference>
<sequence length="114" mass="12578">MEESPDSEGWLVSAELDLEASAPSTDFDSAETPGSADFAERFLLSSSTPQPPRYRVVVPLSYTFSTPLTVTCRSPNPTRSRGQPLVPLAVTCRFPSFVVFLVAVMLRLYFVLYP</sequence>
<gene>
    <name evidence="2" type="ORF">C0Z10_13050</name>
</gene>
<protein>
    <submittedName>
        <fullName evidence="2">Uncharacterized protein</fullName>
    </submittedName>
</protein>
<evidence type="ECO:0000256" key="1">
    <source>
        <dbReference type="SAM" id="Phobius"/>
    </source>
</evidence>
<dbReference type="AlphaFoldDB" id="A0A3T0S2A7"/>
<name>A0A3T0S2A7_9ACTN</name>
<evidence type="ECO:0000313" key="2">
    <source>
        <dbReference type="EMBL" id="AZZ40510.1"/>
    </source>
</evidence>
<feature type="transmembrane region" description="Helical" evidence="1">
    <location>
        <begin position="85"/>
        <end position="110"/>
    </location>
</feature>